<evidence type="ECO:0000313" key="2">
    <source>
        <dbReference type="EMBL" id="QBE47650.1"/>
    </source>
</evidence>
<accession>A0A4P6KCE0</accession>
<protein>
    <submittedName>
        <fullName evidence="2">Uncharacterized protein</fullName>
    </submittedName>
</protein>
<keyword evidence="1" id="KW-0812">Transmembrane</keyword>
<dbReference type="Proteomes" id="UP000289260">
    <property type="component" value="Chromosome"/>
</dbReference>
<dbReference type="KEGG" id="ltr:EVS81_01390"/>
<keyword evidence="1" id="KW-1133">Transmembrane helix</keyword>
<evidence type="ECO:0000256" key="1">
    <source>
        <dbReference type="SAM" id="Phobius"/>
    </source>
</evidence>
<sequence>MSDVESALSSFTLAPQRITTQNLPFLRAAVGLLVACVAIAGLSGCMRTTADGRVGGGISLGDRASGGYVTPIDVVTGRYEVTVQDYIWGAPPADGVFDITKTSLTTLTILTSDDALWNCDYDEELASATCTAAADTEKEMPMQVDWSTQDDKRHQISGFVTVTLEGETHEAMTFEGTRIVE</sequence>
<proteinExistence type="predicted"/>
<feature type="transmembrane region" description="Helical" evidence="1">
    <location>
        <begin position="25"/>
        <end position="45"/>
    </location>
</feature>
<reference evidence="2 3" key="1">
    <citation type="submission" date="2019-02" db="EMBL/GenBank/DDBJ databases">
        <authorList>
            <person name="Sun L."/>
            <person name="Pan D."/>
            <person name="Wu X."/>
        </authorList>
    </citation>
    <scope>NUCLEOTIDE SEQUENCE [LARGE SCALE GENOMIC DNA]</scope>
    <source>
        <strain evidence="2 3">JW-1</strain>
    </source>
</reference>
<dbReference type="RefSeq" id="WP_130108805.1">
    <property type="nucleotide sequence ID" value="NZ_CP035806.1"/>
</dbReference>
<keyword evidence="3" id="KW-1185">Reference proteome</keyword>
<name>A0A4P6KCE0_9MICO</name>
<gene>
    <name evidence="2" type="ORF">EVS81_01390</name>
</gene>
<dbReference type="AlphaFoldDB" id="A0A4P6KCE0"/>
<keyword evidence="1" id="KW-0472">Membrane</keyword>
<evidence type="ECO:0000313" key="3">
    <source>
        <dbReference type="Proteomes" id="UP000289260"/>
    </source>
</evidence>
<dbReference type="EMBL" id="CP035806">
    <property type="protein sequence ID" value="QBE47650.1"/>
    <property type="molecule type" value="Genomic_DNA"/>
</dbReference>
<organism evidence="2 3">
    <name type="scientific">Leucobacter triazinivorans</name>
    <dbReference type="NCBI Taxonomy" id="1784719"/>
    <lineage>
        <taxon>Bacteria</taxon>
        <taxon>Bacillati</taxon>
        <taxon>Actinomycetota</taxon>
        <taxon>Actinomycetes</taxon>
        <taxon>Micrococcales</taxon>
        <taxon>Microbacteriaceae</taxon>
        <taxon>Leucobacter</taxon>
    </lineage>
</organism>